<accession>A0A016VSD3</accession>
<comment type="caution">
    <text evidence="2">The sequence shown here is derived from an EMBL/GenBank/DDBJ whole genome shotgun (WGS) entry which is preliminary data.</text>
</comment>
<keyword evidence="3" id="KW-1185">Reference proteome</keyword>
<dbReference type="EMBL" id="JARK01001341">
    <property type="protein sequence ID" value="EYC29952.1"/>
    <property type="molecule type" value="Genomic_DNA"/>
</dbReference>
<dbReference type="OrthoDB" id="5868335at2759"/>
<dbReference type="PANTHER" id="PTHR22943">
    <property type="entry name" value="7-TRANSMEMBRANE DOMAIN RECEPTOR C.ELEGANS"/>
    <property type="match status" value="1"/>
</dbReference>
<evidence type="ECO:0000313" key="3">
    <source>
        <dbReference type="Proteomes" id="UP000024635"/>
    </source>
</evidence>
<feature type="transmembrane region" description="Helical" evidence="1">
    <location>
        <begin position="146"/>
        <end position="169"/>
    </location>
</feature>
<evidence type="ECO:0000256" key="1">
    <source>
        <dbReference type="SAM" id="Phobius"/>
    </source>
</evidence>
<dbReference type="AlphaFoldDB" id="A0A016VSD3"/>
<gene>
    <name evidence="2" type="primary">Acey_s0005.g2354</name>
    <name evidence="2" type="ORF">Y032_0005g2354</name>
</gene>
<evidence type="ECO:0000313" key="2">
    <source>
        <dbReference type="EMBL" id="EYC29952.1"/>
    </source>
</evidence>
<feature type="transmembrane region" description="Helical" evidence="1">
    <location>
        <begin position="295"/>
        <end position="324"/>
    </location>
</feature>
<dbReference type="SUPFAM" id="SSF81321">
    <property type="entry name" value="Family A G protein-coupled receptor-like"/>
    <property type="match status" value="1"/>
</dbReference>
<evidence type="ECO:0008006" key="4">
    <source>
        <dbReference type="Google" id="ProtNLM"/>
    </source>
</evidence>
<proteinExistence type="predicted"/>
<feature type="transmembrane region" description="Helical" evidence="1">
    <location>
        <begin position="190"/>
        <end position="211"/>
    </location>
</feature>
<keyword evidence="1" id="KW-1133">Transmembrane helix</keyword>
<feature type="transmembrane region" description="Helical" evidence="1">
    <location>
        <begin position="330"/>
        <end position="353"/>
    </location>
</feature>
<keyword evidence="1" id="KW-0472">Membrane</keyword>
<name>A0A016VSD3_9BILA</name>
<feature type="transmembrane region" description="Helical" evidence="1">
    <location>
        <begin position="44"/>
        <end position="64"/>
    </location>
</feature>
<feature type="transmembrane region" description="Helical" evidence="1">
    <location>
        <begin position="12"/>
        <end position="32"/>
    </location>
</feature>
<feature type="transmembrane region" description="Helical" evidence="1">
    <location>
        <begin position="252"/>
        <end position="274"/>
    </location>
</feature>
<reference evidence="3" key="1">
    <citation type="journal article" date="2015" name="Nat. Genet.">
        <title>The genome and transcriptome of the zoonotic hookworm Ancylostoma ceylanicum identify infection-specific gene families.</title>
        <authorList>
            <person name="Schwarz E.M."/>
            <person name="Hu Y."/>
            <person name="Antoshechkin I."/>
            <person name="Miller M.M."/>
            <person name="Sternberg P.W."/>
            <person name="Aroian R.V."/>
        </authorList>
    </citation>
    <scope>NUCLEOTIDE SEQUENCE</scope>
    <source>
        <strain evidence="3">HY135</strain>
    </source>
</reference>
<sequence length="389" mass="45013">MAVIINDMLSMTTYAVSSLALMNNCVLLVIYFCCPLKNVNAYRYFFMLAAIQDMTFSMTLILAVPSKILLGKTFLRFDFFWTTSMFGDTKGKRICCRHIFRDKQIRRFGSRVDESVQLQKFERNVSQKFYFIFISTGWMNEKPYGYIPLLLISVSYFTSLLLVTNGFIYRYLQVCKTHLFNIYSTLKNKAIGVVINLVLVASHVFVVYVCFWPNEQFAHLVHQDNVTNFDVLGSTFLGFSTKYRSNWTNETLVLSNLMILLLMEYIHFFCARKIAICIRKSALSNRSQTLQRQMFILLLVQAVCPVIFLHIPTAASLLCLFAGFSTTSTAIYAIGVLMALYPFFNPLIVVIFVRDYRNFVLINLRLRADPQQTNTSITPHKRLFFSTRE</sequence>
<dbReference type="InterPro" id="IPR019428">
    <property type="entry name" value="7TM_GPCR_serpentine_rcpt_Str"/>
</dbReference>
<keyword evidence="1" id="KW-0812">Transmembrane</keyword>
<protein>
    <recommendedName>
        <fullName evidence="4">G-protein coupled receptors family 1 profile domain-containing protein</fullName>
    </recommendedName>
</protein>
<dbReference type="Gene3D" id="1.20.1070.10">
    <property type="entry name" value="Rhodopsin 7-helix transmembrane proteins"/>
    <property type="match status" value="1"/>
</dbReference>
<organism evidence="2 3">
    <name type="scientific">Ancylostoma ceylanicum</name>
    <dbReference type="NCBI Taxonomy" id="53326"/>
    <lineage>
        <taxon>Eukaryota</taxon>
        <taxon>Metazoa</taxon>
        <taxon>Ecdysozoa</taxon>
        <taxon>Nematoda</taxon>
        <taxon>Chromadorea</taxon>
        <taxon>Rhabditida</taxon>
        <taxon>Rhabditina</taxon>
        <taxon>Rhabditomorpha</taxon>
        <taxon>Strongyloidea</taxon>
        <taxon>Ancylostomatidae</taxon>
        <taxon>Ancylostomatinae</taxon>
        <taxon>Ancylostoma</taxon>
    </lineage>
</organism>
<dbReference type="Proteomes" id="UP000024635">
    <property type="component" value="Unassembled WGS sequence"/>
</dbReference>
<dbReference type="Pfam" id="PF10326">
    <property type="entry name" value="7TM_GPCR_Str"/>
    <property type="match status" value="1"/>
</dbReference>
<dbReference type="PANTHER" id="PTHR22943:SF248">
    <property type="entry name" value="SEVEN TM RECEPTOR"/>
    <property type="match status" value="1"/>
</dbReference>